<dbReference type="AlphaFoldDB" id="A0A558BQ42"/>
<keyword evidence="2" id="KW-1185">Reference proteome</keyword>
<comment type="caution">
    <text evidence="1">The sequence shown here is derived from an EMBL/GenBank/DDBJ whole genome shotgun (WGS) entry which is preliminary data.</text>
</comment>
<evidence type="ECO:0000313" key="2">
    <source>
        <dbReference type="Proteomes" id="UP000320011"/>
    </source>
</evidence>
<sequence>MGNSGRSAITVALAGPMIVARYGIPGLPAEWLGRLEHRDLVETGAGDAFRHFSGRPPLTDARYAAEWAARYPRDTV</sequence>
<dbReference type="OrthoDB" id="9798107at2"/>
<accession>A0A558BQ42</accession>
<name>A0A558BQ42_9PSEU</name>
<reference evidence="1 2" key="1">
    <citation type="submission" date="2019-07" db="EMBL/GenBank/DDBJ databases">
        <authorList>
            <person name="Duangmal K."/>
            <person name="Teo W.F.A."/>
        </authorList>
    </citation>
    <scope>NUCLEOTIDE SEQUENCE [LARGE SCALE GENOMIC DNA]</scope>
    <source>
        <strain evidence="1 2">TBRC 6029</strain>
    </source>
</reference>
<evidence type="ECO:0000313" key="1">
    <source>
        <dbReference type="EMBL" id="TVT38646.1"/>
    </source>
</evidence>
<gene>
    <name evidence="1" type="ORF">FNH05_24385</name>
</gene>
<dbReference type="Gene3D" id="1.10.4080.10">
    <property type="entry name" value="ADP-ribosylation/Crystallin J1"/>
    <property type="match status" value="1"/>
</dbReference>
<dbReference type="InterPro" id="IPR036705">
    <property type="entry name" value="Ribosyl_crysJ1_sf"/>
</dbReference>
<dbReference type="Proteomes" id="UP000320011">
    <property type="component" value="Unassembled WGS sequence"/>
</dbReference>
<protein>
    <submittedName>
        <fullName evidence="1">Uncharacterized protein</fullName>
    </submittedName>
</protein>
<reference evidence="1 2" key="2">
    <citation type="submission" date="2019-08" db="EMBL/GenBank/DDBJ databases">
        <title>Amycolatopsis acidicola sp. nov., isolated from peat swamp forest soil.</title>
        <authorList>
            <person name="Srisuk N."/>
        </authorList>
    </citation>
    <scope>NUCLEOTIDE SEQUENCE [LARGE SCALE GENOMIC DNA]</scope>
    <source>
        <strain evidence="1 2">TBRC 6029</strain>
    </source>
</reference>
<organism evidence="1 2">
    <name type="scientific">Amycolatopsis rhizosphaerae</name>
    <dbReference type="NCBI Taxonomy" id="2053003"/>
    <lineage>
        <taxon>Bacteria</taxon>
        <taxon>Bacillati</taxon>
        <taxon>Actinomycetota</taxon>
        <taxon>Actinomycetes</taxon>
        <taxon>Pseudonocardiales</taxon>
        <taxon>Pseudonocardiaceae</taxon>
        <taxon>Amycolatopsis</taxon>
    </lineage>
</organism>
<proteinExistence type="predicted"/>
<dbReference type="EMBL" id="VJWX01000286">
    <property type="protein sequence ID" value="TVT38646.1"/>
    <property type="molecule type" value="Genomic_DNA"/>
</dbReference>